<evidence type="ECO:0000256" key="1">
    <source>
        <dbReference type="ARBA" id="ARBA00008875"/>
    </source>
</evidence>
<organism evidence="6 7">
    <name type="scientific">Candidatus Caccovicinus merdipullorum</name>
    <dbReference type="NCBI Taxonomy" id="2840724"/>
    <lineage>
        <taxon>Bacteria</taxon>
        <taxon>Bacillati</taxon>
        <taxon>Bacillota</taxon>
        <taxon>Clostridia</taxon>
        <taxon>Eubacteriales</taxon>
        <taxon>Candidatus Caccovicinus</taxon>
    </lineage>
</organism>
<reference evidence="6" key="2">
    <citation type="journal article" date="2021" name="PeerJ">
        <title>Extensive microbial diversity within the chicken gut microbiome revealed by metagenomics and culture.</title>
        <authorList>
            <person name="Gilroy R."/>
            <person name="Ravi A."/>
            <person name="Getino M."/>
            <person name="Pursley I."/>
            <person name="Horton D.L."/>
            <person name="Alikhan N.F."/>
            <person name="Baker D."/>
            <person name="Gharbi K."/>
            <person name="Hall N."/>
            <person name="Watson M."/>
            <person name="Adriaenssens E.M."/>
            <person name="Foster-Nyarko E."/>
            <person name="Jarju S."/>
            <person name="Secka A."/>
            <person name="Antonio M."/>
            <person name="Oren A."/>
            <person name="Chaudhuri R.R."/>
            <person name="La Ragione R."/>
            <person name="Hildebrand F."/>
            <person name="Pallen M.J."/>
        </authorList>
    </citation>
    <scope>NUCLEOTIDE SEQUENCE</scope>
    <source>
        <strain evidence="6">CHK123-3438</strain>
    </source>
</reference>
<gene>
    <name evidence="6" type="ORF">IAB60_01440</name>
</gene>
<dbReference type="InterPro" id="IPR049165">
    <property type="entry name" value="GH39_as"/>
</dbReference>
<comment type="caution">
    <text evidence="6">The sequence shown here is derived from an EMBL/GenBank/DDBJ whole genome shotgun (WGS) entry which is preliminary data.</text>
</comment>
<evidence type="ECO:0000256" key="3">
    <source>
        <dbReference type="ARBA" id="ARBA00023295"/>
    </source>
</evidence>
<dbReference type="PROSITE" id="PS51257">
    <property type="entry name" value="PROKAR_LIPOPROTEIN"/>
    <property type="match status" value="1"/>
</dbReference>
<dbReference type="SUPFAM" id="SSF51445">
    <property type="entry name" value="(Trans)glycosidases"/>
    <property type="match status" value="1"/>
</dbReference>
<dbReference type="PRINTS" id="PR00745">
    <property type="entry name" value="GLHYDRLASE39"/>
</dbReference>
<dbReference type="PROSITE" id="PS01027">
    <property type="entry name" value="GLYCOSYL_HYDROL_F39"/>
    <property type="match status" value="1"/>
</dbReference>
<feature type="domain" description="Glycosyl hydrolases family 39 N-terminal catalytic" evidence="5">
    <location>
        <begin position="11"/>
        <end position="504"/>
    </location>
</feature>
<dbReference type="EMBL" id="DVKS01000025">
    <property type="protein sequence ID" value="HIT40757.1"/>
    <property type="molecule type" value="Genomic_DNA"/>
</dbReference>
<reference evidence="6" key="1">
    <citation type="submission" date="2020-10" db="EMBL/GenBank/DDBJ databases">
        <authorList>
            <person name="Gilroy R."/>
        </authorList>
    </citation>
    <scope>NUCLEOTIDE SEQUENCE</scope>
    <source>
        <strain evidence="6">CHK123-3438</strain>
    </source>
</reference>
<evidence type="ECO:0000313" key="7">
    <source>
        <dbReference type="Proteomes" id="UP000886860"/>
    </source>
</evidence>
<dbReference type="GO" id="GO:0004553">
    <property type="term" value="F:hydrolase activity, hydrolyzing O-glycosyl compounds"/>
    <property type="evidence" value="ECO:0007669"/>
    <property type="project" value="InterPro"/>
</dbReference>
<comment type="similarity">
    <text evidence="1">Belongs to the glycosyl hydrolase 39 family.</text>
</comment>
<dbReference type="Gene3D" id="3.20.20.80">
    <property type="entry name" value="Glycosidases"/>
    <property type="match status" value="1"/>
</dbReference>
<keyword evidence="2" id="KW-0378">Hydrolase</keyword>
<evidence type="ECO:0000256" key="2">
    <source>
        <dbReference type="ARBA" id="ARBA00022801"/>
    </source>
</evidence>
<proteinExistence type="inferred from homology"/>
<evidence type="ECO:0000313" key="6">
    <source>
        <dbReference type="EMBL" id="HIT40757.1"/>
    </source>
</evidence>
<dbReference type="InterPro" id="IPR000514">
    <property type="entry name" value="Glyco_hydro_39"/>
</dbReference>
<dbReference type="InterPro" id="IPR017853">
    <property type="entry name" value="GH"/>
</dbReference>
<dbReference type="InterPro" id="IPR051923">
    <property type="entry name" value="Glycosyl_Hydrolase_39"/>
</dbReference>
<dbReference type="SUPFAM" id="SSF51011">
    <property type="entry name" value="Glycosyl hydrolase domain"/>
    <property type="match status" value="1"/>
</dbReference>
<feature type="active site" description="Proton donor" evidence="4">
    <location>
        <position position="157"/>
    </location>
</feature>
<evidence type="ECO:0000256" key="4">
    <source>
        <dbReference type="PIRSR" id="PIRSR600514-1"/>
    </source>
</evidence>
<dbReference type="Gene3D" id="2.60.40.1500">
    <property type="entry name" value="Glycosyl hydrolase domain, family 39"/>
    <property type="match status" value="1"/>
</dbReference>
<dbReference type="PANTHER" id="PTHR12631">
    <property type="entry name" value="ALPHA-L-IDURONIDASE"/>
    <property type="match status" value="1"/>
</dbReference>
<dbReference type="AlphaFoldDB" id="A0A9D1GGM3"/>
<sequence length="530" mass="59741">MEKRIFDLSAQGTPLYHFWSSCIGAGRAAEGLRADWQKQLARTVADCGFRYIRFHGLLCDEMGICSIKNGVLQYHFAYVDALFDSLLEIGIRPIAEFGFMPSLLASGESTQFWWKGNVTPPRDYDAWADLLTALISHWIRRYGKEEVRTWYFEIWNEPNLHAFWDGTKSQYFQLYAVSAKAIKNLDPALRVGGPATSNFVPDDRFAGETEDVSRHLTFKTEDLQSLEWKGVWLEEFLDFCRKNKLPLDFLSAHPYPTDFALDGQTAPDGTPMTRGRSRCLRSTLMDLTWIRDLVKNSAFPDIEIHLTEWSSSPSSRDYAHDFLPEAAYIIKCNVDCIGLAHSLSYWVFTDIFEEEGPAPEAFHGGFGLQTIHGIPKPSYHAYSMLHQLGDTLLEKGEDYIITKDDAGRLRGLFYHYPEEVPSALPMSVYPDHDSAEKIQNTGTAKTLSLHFQGLTPGQTVLIKTLDSRNGNAAWLWKEMGCPANLSAEQCRLLKAHASALKTETAKADHSGCLDLVLTLTPWSVTAVNAE</sequence>
<accession>A0A9D1GGM3</accession>
<evidence type="ECO:0000259" key="5">
    <source>
        <dbReference type="Pfam" id="PF01229"/>
    </source>
</evidence>
<dbReference type="PANTHER" id="PTHR12631:SF10">
    <property type="entry name" value="BETA-XYLOSIDASE-LIKE PROTEIN-RELATED"/>
    <property type="match status" value="1"/>
</dbReference>
<keyword evidence="3" id="KW-0326">Glycosidase</keyword>
<dbReference type="Proteomes" id="UP000886860">
    <property type="component" value="Unassembled WGS sequence"/>
</dbReference>
<dbReference type="GO" id="GO:0005975">
    <property type="term" value="P:carbohydrate metabolic process"/>
    <property type="evidence" value="ECO:0007669"/>
    <property type="project" value="InterPro"/>
</dbReference>
<dbReference type="InterPro" id="IPR049166">
    <property type="entry name" value="GH39_cat"/>
</dbReference>
<dbReference type="Pfam" id="PF01229">
    <property type="entry name" value="Glyco_hydro_39"/>
    <property type="match status" value="1"/>
</dbReference>
<name>A0A9D1GGM3_9FIRM</name>
<protein>
    <submittedName>
        <fullName evidence="6">Xylann 1,4-beta-xylosidase</fullName>
    </submittedName>
</protein>